<evidence type="ECO:0000313" key="2">
    <source>
        <dbReference type="EMBL" id="OOP69537.1"/>
    </source>
</evidence>
<dbReference type="Proteomes" id="UP001159179">
    <property type="component" value="Unassembled WGS sequence"/>
</dbReference>
<dbReference type="InterPro" id="IPR038628">
    <property type="entry name" value="XkdM-like_sf"/>
</dbReference>
<organism evidence="2 3">
    <name type="scientific">Heyndrickxia oleronia</name>
    <dbReference type="NCBI Taxonomy" id="38875"/>
    <lineage>
        <taxon>Bacteria</taxon>
        <taxon>Bacillati</taxon>
        <taxon>Bacillota</taxon>
        <taxon>Bacilli</taxon>
        <taxon>Bacillales</taxon>
        <taxon>Bacillaceae</taxon>
        <taxon>Heyndrickxia</taxon>
    </lineage>
</organism>
<dbReference type="SUPFAM" id="SSF69279">
    <property type="entry name" value="Phage tail proteins"/>
    <property type="match status" value="1"/>
</dbReference>
<dbReference type="InterPro" id="IPR018989">
    <property type="entry name" value="DUF2001"/>
</dbReference>
<accession>A0A8E2IAY6</accession>
<evidence type="ECO:0000313" key="1">
    <source>
        <dbReference type="EMBL" id="MDH5160338.1"/>
    </source>
</evidence>
<dbReference type="Pfam" id="PF09393">
    <property type="entry name" value="DUF2001"/>
    <property type="match status" value="1"/>
</dbReference>
<reference evidence="1" key="2">
    <citation type="submission" date="2023-03" db="EMBL/GenBank/DDBJ databases">
        <title>Bacterial isolates from washroom surfaces on a university campus.</title>
        <authorList>
            <person name="Holman D.B."/>
            <person name="Gzyl K.E."/>
            <person name="Taheri A.E."/>
        </authorList>
    </citation>
    <scope>NUCLEOTIDE SEQUENCE</scope>
    <source>
        <strain evidence="1">RD03</strain>
    </source>
</reference>
<sequence>MPRIMQNNDAISAKEGMVYVTIEGQVHEYAELIKFEARIDYTKADVKSVGKRMKGGKIVGAEGTGSMEFYYHRPEMRKMALEYVKTGKSPIMDVQVVNADITSRAGKQTALIKNVVPDGALIAMLDGDTDDLLKDETDFTFDDFDFLDQFNVITD</sequence>
<dbReference type="Gene3D" id="2.30.110.40">
    <property type="entry name" value="Phage tail tube protein"/>
    <property type="match status" value="1"/>
</dbReference>
<dbReference type="Proteomes" id="UP000189761">
    <property type="component" value="Unassembled WGS sequence"/>
</dbReference>
<keyword evidence="3" id="KW-1185">Reference proteome</keyword>
<dbReference type="RefSeq" id="WP_078109549.1">
    <property type="nucleotide sequence ID" value="NZ_CP065424.1"/>
</dbReference>
<reference evidence="2 3" key="1">
    <citation type="submission" date="2017-01" db="EMBL/GenBank/DDBJ databases">
        <title>Draft genome sequence of Bacillus oleronius.</title>
        <authorList>
            <person name="Allam M."/>
        </authorList>
    </citation>
    <scope>NUCLEOTIDE SEQUENCE [LARGE SCALE GENOMIC DNA]</scope>
    <source>
        <strain evidence="2 3">DSM 9356</strain>
    </source>
</reference>
<gene>
    <name evidence="2" type="ORF">BWZ43_04660</name>
    <name evidence="1" type="ORF">P5X88_05275</name>
</gene>
<proteinExistence type="predicted"/>
<name>A0A8E2IAY6_9BACI</name>
<dbReference type="EMBL" id="JAROYP010000002">
    <property type="protein sequence ID" value="MDH5160338.1"/>
    <property type="molecule type" value="Genomic_DNA"/>
</dbReference>
<comment type="caution">
    <text evidence="2">The sequence shown here is derived from an EMBL/GenBank/DDBJ whole genome shotgun (WGS) entry which is preliminary data.</text>
</comment>
<evidence type="ECO:0000313" key="3">
    <source>
        <dbReference type="Proteomes" id="UP000189761"/>
    </source>
</evidence>
<dbReference type="AlphaFoldDB" id="A0A8E2IAY6"/>
<protein>
    <submittedName>
        <fullName evidence="2">Phage tail protein</fullName>
    </submittedName>
    <submittedName>
        <fullName evidence="1">Phage tail tube protein</fullName>
    </submittedName>
</protein>
<dbReference type="EMBL" id="MTLA01000050">
    <property type="protein sequence ID" value="OOP69537.1"/>
    <property type="molecule type" value="Genomic_DNA"/>
</dbReference>